<organism evidence="2 3">
    <name type="scientific">Collybia nuda</name>
    <dbReference type="NCBI Taxonomy" id="64659"/>
    <lineage>
        <taxon>Eukaryota</taxon>
        <taxon>Fungi</taxon>
        <taxon>Dikarya</taxon>
        <taxon>Basidiomycota</taxon>
        <taxon>Agaricomycotina</taxon>
        <taxon>Agaricomycetes</taxon>
        <taxon>Agaricomycetidae</taxon>
        <taxon>Agaricales</taxon>
        <taxon>Tricholomatineae</taxon>
        <taxon>Clitocybaceae</taxon>
        <taxon>Collybia</taxon>
    </lineage>
</organism>
<reference evidence="2" key="1">
    <citation type="submission" date="2020-11" db="EMBL/GenBank/DDBJ databases">
        <authorList>
            <consortium name="DOE Joint Genome Institute"/>
            <person name="Ahrendt S."/>
            <person name="Riley R."/>
            <person name="Andreopoulos W."/>
            <person name="Labutti K."/>
            <person name="Pangilinan J."/>
            <person name="Ruiz-Duenas F.J."/>
            <person name="Barrasa J.M."/>
            <person name="Sanchez-Garcia M."/>
            <person name="Camarero S."/>
            <person name="Miyauchi S."/>
            <person name="Serrano A."/>
            <person name="Linde D."/>
            <person name="Babiker R."/>
            <person name="Drula E."/>
            <person name="Ayuso-Fernandez I."/>
            <person name="Pacheco R."/>
            <person name="Padilla G."/>
            <person name="Ferreira P."/>
            <person name="Barriuso J."/>
            <person name="Kellner H."/>
            <person name="Castanera R."/>
            <person name="Alfaro M."/>
            <person name="Ramirez L."/>
            <person name="Pisabarro A.G."/>
            <person name="Kuo A."/>
            <person name="Tritt A."/>
            <person name="Lipzen A."/>
            <person name="He G."/>
            <person name="Yan M."/>
            <person name="Ng V."/>
            <person name="Cullen D."/>
            <person name="Martin F."/>
            <person name="Rosso M.-N."/>
            <person name="Henrissat B."/>
            <person name="Hibbett D."/>
            <person name="Martinez A.T."/>
            <person name="Grigoriev I.V."/>
        </authorList>
    </citation>
    <scope>NUCLEOTIDE SEQUENCE</scope>
    <source>
        <strain evidence="2">CBS 247.69</strain>
    </source>
</reference>
<dbReference type="EMBL" id="MU150229">
    <property type="protein sequence ID" value="KAF9469464.1"/>
    <property type="molecule type" value="Genomic_DNA"/>
</dbReference>
<evidence type="ECO:0000313" key="3">
    <source>
        <dbReference type="Proteomes" id="UP000807353"/>
    </source>
</evidence>
<keyword evidence="1" id="KW-1133">Transmembrane helix</keyword>
<proteinExistence type="predicted"/>
<dbReference type="AlphaFoldDB" id="A0A9P6CQX7"/>
<keyword evidence="3" id="KW-1185">Reference proteome</keyword>
<evidence type="ECO:0000313" key="2">
    <source>
        <dbReference type="EMBL" id="KAF9469464.1"/>
    </source>
</evidence>
<dbReference type="OrthoDB" id="3259206at2759"/>
<dbReference type="Proteomes" id="UP000807353">
    <property type="component" value="Unassembled WGS sequence"/>
</dbReference>
<evidence type="ECO:0000256" key="1">
    <source>
        <dbReference type="SAM" id="Phobius"/>
    </source>
</evidence>
<name>A0A9P6CQX7_9AGAR</name>
<comment type="caution">
    <text evidence="2">The sequence shown here is derived from an EMBL/GenBank/DDBJ whole genome shotgun (WGS) entry which is preliminary data.</text>
</comment>
<sequence length="280" mass="31430">MVPGSYESITPAMRTIVGKTLLDMLVQNTIFTVFYGFFLLLFTHSTATFIRGGLSRRAQKLMLLASTATFIIATIREGTLIIQSGIFIRSIFFGPQDPSRMSQMPLDNGLDRAYNLVLMWTDMFETKDDDFTDILNVMLNRRDMAMGLLERQRRTQGEKILIILLESELFTSVFYGFSAIYPTLVIVLVDNRRTLDQSHHIHTSLPPITSMMTTAPSQAIQATSGTSSSTSITVSLEQAGKCINTQEGEKYSRLPPQLHVAESSLGIRYTDQFQTTQICK</sequence>
<gene>
    <name evidence="2" type="ORF">BDZ94DRAFT_1327731</name>
</gene>
<accession>A0A9P6CQX7</accession>
<keyword evidence="1" id="KW-0812">Transmembrane</keyword>
<feature type="transmembrane region" description="Helical" evidence="1">
    <location>
        <begin position="30"/>
        <end position="50"/>
    </location>
</feature>
<protein>
    <submittedName>
        <fullName evidence="2">Uncharacterized protein</fullName>
    </submittedName>
</protein>
<keyword evidence="1" id="KW-0472">Membrane</keyword>
<feature type="transmembrane region" description="Helical" evidence="1">
    <location>
        <begin position="62"/>
        <end position="92"/>
    </location>
</feature>